<dbReference type="AlphaFoldDB" id="A0A4C1TJM8"/>
<gene>
    <name evidence="2" type="ORF">EVAR_91741_1</name>
</gene>
<organism evidence="2 3">
    <name type="scientific">Eumeta variegata</name>
    <name type="common">Bagworm moth</name>
    <name type="synonym">Eumeta japonica</name>
    <dbReference type="NCBI Taxonomy" id="151549"/>
    <lineage>
        <taxon>Eukaryota</taxon>
        <taxon>Metazoa</taxon>
        <taxon>Ecdysozoa</taxon>
        <taxon>Arthropoda</taxon>
        <taxon>Hexapoda</taxon>
        <taxon>Insecta</taxon>
        <taxon>Pterygota</taxon>
        <taxon>Neoptera</taxon>
        <taxon>Endopterygota</taxon>
        <taxon>Lepidoptera</taxon>
        <taxon>Glossata</taxon>
        <taxon>Ditrysia</taxon>
        <taxon>Tineoidea</taxon>
        <taxon>Psychidae</taxon>
        <taxon>Oiketicinae</taxon>
        <taxon>Eumeta</taxon>
    </lineage>
</organism>
<feature type="non-terminal residue" evidence="2">
    <location>
        <position position="55"/>
    </location>
</feature>
<name>A0A4C1TJM8_EUMVA</name>
<reference evidence="2 3" key="1">
    <citation type="journal article" date="2019" name="Commun. Biol.">
        <title>The bagworm genome reveals a unique fibroin gene that provides high tensile strength.</title>
        <authorList>
            <person name="Kono N."/>
            <person name="Nakamura H."/>
            <person name="Ohtoshi R."/>
            <person name="Tomita M."/>
            <person name="Numata K."/>
            <person name="Arakawa K."/>
        </authorList>
    </citation>
    <scope>NUCLEOTIDE SEQUENCE [LARGE SCALE GENOMIC DNA]</scope>
</reference>
<accession>A0A4C1TJM8</accession>
<protein>
    <submittedName>
        <fullName evidence="2">Uncharacterized protein</fullName>
    </submittedName>
</protein>
<dbReference type="EMBL" id="BGZK01005594">
    <property type="protein sequence ID" value="GBP14693.1"/>
    <property type="molecule type" value="Genomic_DNA"/>
</dbReference>
<evidence type="ECO:0000313" key="2">
    <source>
        <dbReference type="EMBL" id="GBP14693.1"/>
    </source>
</evidence>
<evidence type="ECO:0000313" key="3">
    <source>
        <dbReference type="Proteomes" id="UP000299102"/>
    </source>
</evidence>
<proteinExistence type="predicted"/>
<evidence type="ECO:0000256" key="1">
    <source>
        <dbReference type="SAM" id="MobiDB-lite"/>
    </source>
</evidence>
<dbReference type="Proteomes" id="UP000299102">
    <property type="component" value="Unassembled WGS sequence"/>
</dbReference>
<sequence>MSVSKKKTADYTSLEYDTFFPKRVFLTKHQSGSTLAAGPCDPRPVREANARANTI</sequence>
<comment type="caution">
    <text evidence="2">The sequence shown here is derived from an EMBL/GenBank/DDBJ whole genome shotgun (WGS) entry which is preliminary data.</text>
</comment>
<feature type="region of interest" description="Disordered" evidence="1">
    <location>
        <begin position="32"/>
        <end position="55"/>
    </location>
</feature>
<keyword evidence="3" id="KW-1185">Reference proteome</keyword>